<keyword evidence="2" id="KW-1185">Reference proteome</keyword>
<accession>A0A4Z1FQI7</accession>
<dbReference type="EMBL" id="PQXI01000087">
    <property type="protein sequence ID" value="TGO25132.1"/>
    <property type="molecule type" value="Genomic_DNA"/>
</dbReference>
<evidence type="ECO:0000313" key="2">
    <source>
        <dbReference type="Proteomes" id="UP000297910"/>
    </source>
</evidence>
<organism evidence="1 2">
    <name type="scientific">Botrytis paeoniae</name>
    <dbReference type="NCBI Taxonomy" id="278948"/>
    <lineage>
        <taxon>Eukaryota</taxon>
        <taxon>Fungi</taxon>
        <taxon>Dikarya</taxon>
        <taxon>Ascomycota</taxon>
        <taxon>Pezizomycotina</taxon>
        <taxon>Leotiomycetes</taxon>
        <taxon>Helotiales</taxon>
        <taxon>Sclerotiniaceae</taxon>
        <taxon>Botrytis</taxon>
    </lineage>
</organism>
<evidence type="ECO:0000313" key="1">
    <source>
        <dbReference type="EMBL" id="TGO25132.1"/>
    </source>
</evidence>
<dbReference type="AlphaFoldDB" id="A0A4Z1FQI7"/>
<comment type="caution">
    <text evidence="1">The sequence shown here is derived from an EMBL/GenBank/DDBJ whole genome shotgun (WGS) entry which is preliminary data.</text>
</comment>
<gene>
    <name evidence="1" type="ORF">BPAE_0087g00390</name>
</gene>
<sequence>MSLKGKEVELPREVYHILRANCRMTPEDKALYERIATFTDPKSVTRAEKNQLFGLPPSDEEDRLCLEKIGLTVSEPNDKIMISSDTLSQLEVTIAMFGVTHVSGNLYSGKRDLLWYIEFEDEEKELVRKIHDFLENRYDIEMKYLHQKRSEYYSQIREQQREKREQACNDYWERTDEKWRVFRGTYNMTADIVLSRSWRQAFFLIETHRSRFVSDPLLDEASIDDLRQRFVTMRERGEFANGRATDCFLVVDDTVLDHDVISLKTSYKPKRPGKPDPWESTLSIRAVDPDYNNAVSMRSESNTSGFPGEITIPISKVFDWLYYSSMSKSEDWETR</sequence>
<proteinExistence type="predicted"/>
<reference evidence="1 2" key="1">
    <citation type="submission" date="2017-12" db="EMBL/GenBank/DDBJ databases">
        <title>Comparative genomics of Botrytis spp.</title>
        <authorList>
            <person name="Valero-Jimenez C.A."/>
            <person name="Tapia P."/>
            <person name="Veloso J."/>
            <person name="Silva-Moreno E."/>
            <person name="Staats M."/>
            <person name="Valdes J.H."/>
            <person name="Van Kan J.A.L."/>
        </authorList>
    </citation>
    <scope>NUCLEOTIDE SEQUENCE [LARGE SCALE GENOMIC DNA]</scope>
    <source>
        <strain evidence="1 2">Bp0003</strain>
    </source>
</reference>
<dbReference type="Proteomes" id="UP000297910">
    <property type="component" value="Unassembled WGS sequence"/>
</dbReference>
<name>A0A4Z1FQI7_9HELO</name>
<protein>
    <submittedName>
        <fullName evidence="1">Uncharacterized protein</fullName>
    </submittedName>
</protein>